<sequence length="421" mass="45825">MRMLRWLLLVLGLSIAVSPLHAQEQVQPDERVVRNVVVRSGPSTDTPAIEALVPGETLPVSGDVPLWYRVQLDDGRTGYVSKAWTVPVVGPAGIYRVHSIDVGTGLALFVEGPGFTLLYDAGTQDDTRRGAHNRVVNYLRKIRPDLTTIDHLILSHAHKDHLYLMPDIFAAYAIRNVWDSGRLYDSCGYRDFLDRVSKETGVAYHNGIGSDREHEFSFANCQSEPKKVSVRLGSALELKSVPLGTNASMRFLYLDTALHEDPNENSLVVRLDLGGKRVLLMGDAEAGQRNDPASAPDAGSIEANLLSCCASDLRADVLVAGHHGSKTSSRTAFLDAVKASTYVISSGPYLYSGTGLPDHEVVAEFERRGTLFRTDRDDGACKVNPAKIGADNDGKVGGCDNILIELSSAMPVRARYLQIAD</sequence>
<evidence type="ECO:0000256" key="1">
    <source>
        <dbReference type="SAM" id="SignalP"/>
    </source>
</evidence>
<dbReference type="InterPro" id="IPR036866">
    <property type="entry name" value="RibonucZ/Hydroxyglut_hydro"/>
</dbReference>
<dbReference type="InterPro" id="IPR001279">
    <property type="entry name" value="Metallo-B-lactamas"/>
</dbReference>
<dbReference type="Pfam" id="PF08239">
    <property type="entry name" value="SH3_3"/>
    <property type="match status" value="1"/>
</dbReference>
<feature type="domain" description="SH3b" evidence="2">
    <location>
        <begin position="27"/>
        <end position="89"/>
    </location>
</feature>
<proteinExistence type="predicted"/>
<dbReference type="Gene3D" id="3.60.15.10">
    <property type="entry name" value="Ribonuclease Z/Hydroxyacylglutathione hydrolase-like"/>
    <property type="match status" value="1"/>
</dbReference>
<feature type="chain" id="PRO_5023089594" evidence="1">
    <location>
        <begin position="23"/>
        <end position="421"/>
    </location>
</feature>
<accession>A0A5D9C3V8</accession>
<name>A0A5D9C3V8_9SPHN</name>
<keyword evidence="1" id="KW-0732">Signal</keyword>
<dbReference type="InterPro" id="IPR035681">
    <property type="entry name" value="ComA-like_MBL"/>
</dbReference>
<dbReference type="Pfam" id="PF00753">
    <property type="entry name" value="Lactamase_B"/>
    <property type="match status" value="1"/>
</dbReference>
<reference evidence="3 4" key="1">
    <citation type="submission" date="2019-08" db="EMBL/GenBank/DDBJ databases">
        <authorList>
            <person name="Wang G."/>
            <person name="Xu Z."/>
        </authorList>
    </citation>
    <scope>NUCLEOTIDE SEQUENCE [LARGE SCALE GENOMIC DNA]</scope>
    <source>
        <strain evidence="3 4">ZX</strain>
    </source>
</reference>
<gene>
    <name evidence="3" type="ORF">FYJ91_13390</name>
</gene>
<protein>
    <submittedName>
        <fullName evidence="3">MBL fold metallo-hydrolase</fullName>
    </submittedName>
</protein>
<dbReference type="PANTHER" id="PTHR30619:SF1">
    <property type="entry name" value="RECOMBINATION PROTEIN 2"/>
    <property type="match status" value="1"/>
</dbReference>
<dbReference type="EMBL" id="VTOU01000003">
    <property type="protein sequence ID" value="TZG25962.1"/>
    <property type="molecule type" value="Genomic_DNA"/>
</dbReference>
<dbReference type="Proteomes" id="UP000322077">
    <property type="component" value="Unassembled WGS sequence"/>
</dbReference>
<evidence type="ECO:0000259" key="2">
    <source>
        <dbReference type="PROSITE" id="PS51781"/>
    </source>
</evidence>
<organism evidence="3 4">
    <name type="scientific">Sphingomonas montanisoli</name>
    <dbReference type="NCBI Taxonomy" id="2606412"/>
    <lineage>
        <taxon>Bacteria</taxon>
        <taxon>Pseudomonadati</taxon>
        <taxon>Pseudomonadota</taxon>
        <taxon>Alphaproteobacteria</taxon>
        <taxon>Sphingomonadales</taxon>
        <taxon>Sphingomonadaceae</taxon>
        <taxon>Sphingomonas</taxon>
    </lineage>
</organism>
<dbReference type="Gene3D" id="2.30.30.40">
    <property type="entry name" value="SH3 Domains"/>
    <property type="match status" value="1"/>
</dbReference>
<comment type="caution">
    <text evidence="3">The sequence shown here is derived from an EMBL/GenBank/DDBJ whole genome shotgun (WGS) entry which is preliminary data.</text>
</comment>
<dbReference type="GO" id="GO:0016787">
    <property type="term" value="F:hydrolase activity"/>
    <property type="evidence" value="ECO:0007669"/>
    <property type="project" value="UniProtKB-KW"/>
</dbReference>
<dbReference type="PROSITE" id="PS51781">
    <property type="entry name" value="SH3B"/>
    <property type="match status" value="1"/>
</dbReference>
<evidence type="ECO:0000313" key="4">
    <source>
        <dbReference type="Proteomes" id="UP000322077"/>
    </source>
</evidence>
<feature type="signal peptide" evidence="1">
    <location>
        <begin position="1"/>
        <end position="22"/>
    </location>
</feature>
<dbReference type="InterPro" id="IPR052159">
    <property type="entry name" value="Competence_DNA_uptake"/>
</dbReference>
<keyword evidence="3" id="KW-0378">Hydrolase</keyword>
<evidence type="ECO:0000313" key="3">
    <source>
        <dbReference type="EMBL" id="TZG25962.1"/>
    </source>
</evidence>
<dbReference type="InterPro" id="IPR003646">
    <property type="entry name" value="SH3-like_bac-type"/>
</dbReference>
<dbReference type="AlphaFoldDB" id="A0A5D9C3V8"/>
<dbReference type="SUPFAM" id="SSF56281">
    <property type="entry name" value="Metallo-hydrolase/oxidoreductase"/>
    <property type="match status" value="1"/>
</dbReference>
<keyword evidence="4" id="KW-1185">Reference proteome</keyword>
<dbReference type="SMART" id="SM00287">
    <property type="entry name" value="SH3b"/>
    <property type="match status" value="1"/>
</dbReference>
<dbReference type="CDD" id="cd07731">
    <property type="entry name" value="ComA-like_MBL-fold"/>
    <property type="match status" value="1"/>
</dbReference>
<dbReference type="PANTHER" id="PTHR30619">
    <property type="entry name" value="DNA INTERNALIZATION/COMPETENCE PROTEIN COMEC/REC2"/>
    <property type="match status" value="1"/>
</dbReference>